<evidence type="ECO:0000313" key="1">
    <source>
        <dbReference type="EMBL" id="KAI8556745.1"/>
    </source>
</evidence>
<reference evidence="1" key="1">
    <citation type="submission" date="2022-02" db="EMBL/GenBank/DDBJ databases">
        <title>Plant Genome Project.</title>
        <authorList>
            <person name="Zhang R.-G."/>
        </authorList>
    </citation>
    <scope>NUCLEOTIDE SEQUENCE</scope>
    <source>
        <strain evidence="1">AT1</strain>
    </source>
</reference>
<name>A0ACC0NTW6_RHOML</name>
<sequence length="95" mass="10197">MVGYGELFDVIIMVPTLVGGIVKVNFVSAPFTTHSFSQRQRLVNLAITGLELVGTTYTIGCTLPPSGNVALSSYYMLFVVNNGVPSIASWIQLIS</sequence>
<comment type="caution">
    <text evidence="1">The sequence shown here is derived from an EMBL/GenBank/DDBJ whole genome shotgun (WGS) entry which is preliminary data.</text>
</comment>
<gene>
    <name evidence="1" type="ORF">RHMOL_Rhmol05G0278600</name>
</gene>
<keyword evidence="2" id="KW-1185">Reference proteome</keyword>
<protein>
    <submittedName>
        <fullName evidence="1">Uncharacterized protein</fullName>
    </submittedName>
</protein>
<accession>A0ACC0NTW6</accession>
<organism evidence="1 2">
    <name type="scientific">Rhododendron molle</name>
    <name type="common">Chinese azalea</name>
    <name type="synonym">Azalea mollis</name>
    <dbReference type="NCBI Taxonomy" id="49168"/>
    <lineage>
        <taxon>Eukaryota</taxon>
        <taxon>Viridiplantae</taxon>
        <taxon>Streptophyta</taxon>
        <taxon>Embryophyta</taxon>
        <taxon>Tracheophyta</taxon>
        <taxon>Spermatophyta</taxon>
        <taxon>Magnoliopsida</taxon>
        <taxon>eudicotyledons</taxon>
        <taxon>Gunneridae</taxon>
        <taxon>Pentapetalae</taxon>
        <taxon>asterids</taxon>
        <taxon>Ericales</taxon>
        <taxon>Ericaceae</taxon>
        <taxon>Ericoideae</taxon>
        <taxon>Rhodoreae</taxon>
        <taxon>Rhododendron</taxon>
    </lineage>
</organism>
<dbReference type="Proteomes" id="UP001062846">
    <property type="component" value="Chromosome 5"/>
</dbReference>
<dbReference type="EMBL" id="CM046392">
    <property type="protein sequence ID" value="KAI8556745.1"/>
    <property type="molecule type" value="Genomic_DNA"/>
</dbReference>
<evidence type="ECO:0000313" key="2">
    <source>
        <dbReference type="Proteomes" id="UP001062846"/>
    </source>
</evidence>
<proteinExistence type="predicted"/>